<dbReference type="Proteomes" id="UP000015101">
    <property type="component" value="Unassembled WGS sequence"/>
</dbReference>
<dbReference type="Gene3D" id="3.40.50.1460">
    <property type="match status" value="1"/>
</dbReference>
<sequence length="174" mass="19761">MEGILRKECDNFNTFSQQHNSNFTYNNNTNNNINNDNDVNNDQSISLDYTDSNGDVINIDSYRNTFIFILVIISHGAKNHIYGTDGYGDKNLISIETIQGIFSSTSCPALAYKPKPSYPSHEATNNVNWRAPKLNPEVKVKRLLSNKPIETDQGKVIQQPEVRSTLNKELWFLC</sequence>
<dbReference type="EMBL" id="KB096743">
    <property type="protein sequence ID" value="ESO01594.1"/>
    <property type="molecule type" value="Genomic_DNA"/>
</dbReference>
<dbReference type="InterPro" id="IPR029030">
    <property type="entry name" value="Caspase-like_dom_sf"/>
</dbReference>
<dbReference type="KEGG" id="hro:HELRODRAFT_174552"/>
<evidence type="ECO:0000313" key="2">
    <source>
        <dbReference type="EMBL" id="ESO01594.1"/>
    </source>
</evidence>
<dbReference type="CTD" id="20205038"/>
<reference evidence="3" key="3">
    <citation type="submission" date="2015-06" db="UniProtKB">
        <authorList>
            <consortium name="EnsemblMetazoa"/>
        </authorList>
    </citation>
    <scope>IDENTIFICATION</scope>
</reference>
<name>T1F889_HELRO</name>
<dbReference type="InParanoid" id="T1F889"/>
<dbReference type="EMBL" id="AMQM01004954">
    <property type="status" value="NOT_ANNOTATED_CDS"/>
    <property type="molecule type" value="Genomic_DNA"/>
</dbReference>
<dbReference type="RefSeq" id="XP_009020248.1">
    <property type="nucleotide sequence ID" value="XM_009022000.1"/>
</dbReference>
<dbReference type="GeneID" id="20205038"/>
<evidence type="ECO:0000259" key="1">
    <source>
        <dbReference type="PROSITE" id="PS50208"/>
    </source>
</evidence>
<dbReference type="PROSITE" id="PS50208">
    <property type="entry name" value="CASPASE_P20"/>
    <property type="match status" value="1"/>
</dbReference>
<gene>
    <name evidence="3" type="primary">20205038</name>
    <name evidence="2" type="ORF">HELRODRAFT_174552</name>
</gene>
<proteinExistence type="predicted"/>
<dbReference type="EnsemblMetazoa" id="HelroT174552">
    <property type="protein sequence ID" value="HelroP174552"/>
    <property type="gene ID" value="HelroG174552"/>
</dbReference>
<dbReference type="GO" id="GO:0004197">
    <property type="term" value="F:cysteine-type endopeptidase activity"/>
    <property type="evidence" value="ECO:0007669"/>
    <property type="project" value="InterPro"/>
</dbReference>
<organism evidence="3 4">
    <name type="scientific">Helobdella robusta</name>
    <name type="common">Californian leech</name>
    <dbReference type="NCBI Taxonomy" id="6412"/>
    <lineage>
        <taxon>Eukaryota</taxon>
        <taxon>Metazoa</taxon>
        <taxon>Spiralia</taxon>
        <taxon>Lophotrochozoa</taxon>
        <taxon>Annelida</taxon>
        <taxon>Clitellata</taxon>
        <taxon>Hirudinea</taxon>
        <taxon>Rhynchobdellida</taxon>
        <taxon>Glossiphoniidae</taxon>
        <taxon>Helobdella</taxon>
    </lineage>
</organism>
<reference evidence="2 4" key="2">
    <citation type="journal article" date="2013" name="Nature">
        <title>Insights into bilaterian evolution from three spiralian genomes.</title>
        <authorList>
            <person name="Simakov O."/>
            <person name="Marletaz F."/>
            <person name="Cho S.J."/>
            <person name="Edsinger-Gonzales E."/>
            <person name="Havlak P."/>
            <person name="Hellsten U."/>
            <person name="Kuo D.H."/>
            <person name="Larsson T."/>
            <person name="Lv J."/>
            <person name="Arendt D."/>
            <person name="Savage R."/>
            <person name="Osoegawa K."/>
            <person name="de Jong P."/>
            <person name="Grimwood J."/>
            <person name="Chapman J.A."/>
            <person name="Shapiro H."/>
            <person name="Aerts A."/>
            <person name="Otillar R.P."/>
            <person name="Terry A.Y."/>
            <person name="Boore J.L."/>
            <person name="Grigoriev I.V."/>
            <person name="Lindberg D.R."/>
            <person name="Seaver E.C."/>
            <person name="Weisblat D.A."/>
            <person name="Putnam N.H."/>
            <person name="Rokhsar D.S."/>
        </authorList>
    </citation>
    <scope>NUCLEOTIDE SEQUENCE</scope>
</reference>
<evidence type="ECO:0000313" key="4">
    <source>
        <dbReference type="Proteomes" id="UP000015101"/>
    </source>
</evidence>
<protein>
    <recommendedName>
        <fullName evidence="1">Caspase family p20 domain-containing protein</fullName>
    </recommendedName>
</protein>
<keyword evidence="4" id="KW-1185">Reference proteome</keyword>
<feature type="domain" description="Caspase family p20" evidence="1">
    <location>
        <begin position="68"/>
        <end position="115"/>
    </location>
</feature>
<dbReference type="GO" id="GO:0006508">
    <property type="term" value="P:proteolysis"/>
    <property type="evidence" value="ECO:0007669"/>
    <property type="project" value="InterPro"/>
</dbReference>
<accession>T1F889</accession>
<evidence type="ECO:0000313" key="3">
    <source>
        <dbReference type="EnsemblMetazoa" id="HelroP174552"/>
    </source>
</evidence>
<dbReference type="OrthoDB" id="6022486at2759"/>
<dbReference type="InterPro" id="IPR001309">
    <property type="entry name" value="Pept_C14_p20"/>
</dbReference>
<dbReference type="SUPFAM" id="SSF52129">
    <property type="entry name" value="Caspase-like"/>
    <property type="match status" value="1"/>
</dbReference>
<reference evidence="4" key="1">
    <citation type="submission" date="2012-12" db="EMBL/GenBank/DDBJ databases">
        <authorList>
            <person name="Hellsten U."/>
            <person name="Grimwood J."/>
            <person name="Chapman J.A."/>
            <person name="Shapiro H."/>
            <person name="Aerts A."/>
            <person name="Otillar R.P."/>
            <person name="Terry A.Y."/>
            <person name="Boore J.L."/>
            <person name="Simakov O."/>
            <person name="Marletaz F."/>
            <person name="Cho S.-J."/>
            <person name="Edsinger-Gonzales E."/>
            <person name="Havlak P."/>
            <person name="Kuo D.-H."/>
            <person name="Larsson T."/>
            <person name="Lv J."/>
            <person name="Arendt D."/>
            <person name="Savage R."/>
            <person name="Osoegawa K."/>
            <person name="de Jong P."/>
            <person name="Lindberg D.R."/>
            <person name="Seaver E.C."/>
            <person name="Weisblat D.A."/>
            <person name="Putnam N.H."/>
            <person name="Grigoriev I.V."/>
            <person name="Rokhsar D.S."/>
        </authorList>
    </citation>
    <scope>NUCLEOTIDE SEQUENCE</scope>
</reference>
<dbReference type="HOGENOM" id="CLU_1541794_0_0_1"/>
<dbReference type="AlphaFoldDB" id="T1F889"/>